<dbReference type="InterPro" id="IPR009937">
    <property type="entry name" value="Phage_holin_3_6"/>
</dbReference>
<dbReference type="Proteomes" id="UP001055167">
    <property type="component" value="Unassembled WGS sequence"/>
</dbReference>
<keyword evidence="1" id="KW-0812">Transmembrane</keyword>
<evidence type="ECO:0000313" key="3">
    <source>
        <dbReference type="Proteomes" id="UP001055167"/>
    </source>
</evidence>
<reference evidence="2" key="2">
    <citation type="submission" date="2021-08" db="EMBL/GenBank/DDBJ databases">
        <authorList>
            <person name="Tani A."/>
            <person name="Ola A."/>
            <person name="Ogura Y."/>
            <person name="Katsura K."/>
            <person name="Hayashi T."/>
        </authorList>
    </citation>
    <scope>NUCLEOTIDE SEQUENCE</scope>
    <source>
        <strain evidence="2">KCTC 52305</strain>
    </source>
</reference>
<gene>
    <name evidence="2" type="ORF">OPKNFCMD_0160</name>
</gene>
<keyword evidence="3" id="KW-1185">Reference proteome</keyword>
<dbReference type="EMBL" id="BPQH01000001">
    <property type="protein sequence ID" value="GJD47452.1"/>
    <property type="molecule type" value="Genomic_DNA"/>
</dbReference>
<evidence type="ECO:0000256" key="1">
    <source>
        <dbReference type="SAM" id="Phobius"/>
    </source>
</evidence>
<comment type="caution">
    <text evidence="2">The sequence shown here is derived from an EMBL/GenBank/DDBJ whole genome shotgun (WGS) entry which is preliminary data.</text>
</comment>
<reference evidence="2" key="1">
    <citation type="journal article" date="2021" name="Front. Microbiol.">
        <title>Comprehensive Comparative Genomics and Phenotyping of Methylobacterium Species.</title>
        <authorList>
            <person name="Alessa O."/>
            <person name="Ogura Y."/>
            <person name="Fujitani Y."/>
            <person name="Takami H."/>
            <person name="Hayashi T."/>
            <person name="Sahin N."/>
            <person name="Tani A."/>
        </authorList>
    </citation>
    <scope>NUCLEOTIDE SEQUENCE</scope>
    <source>
        <strain evidence="2">KCTC 52305</strain>
    </source>
</reference>
<keyword evidence="1" id="KW-1133">Transmembrane helix</keyword>
<dbReference type="RefSeq" id="WP_128561978.1">
    <property type="nucleotide sequence ID" value="NZ_BPQH01000001.1"/>
</dbReference>
<sequence length="143" mass="14885">MADPNARPPGGAPGSAPPGGIQGLLADALRETTDLARKEIALFRTEMSNNLRSLFLGLGMIVGAAVFAVVALLVLTDALVKWLATVVHSEALAALIVGLAFLVVAVGLALWGRSTMSLSTLAPTRTTRQVRQDARVLSERVSG</sequence>
<proteinExistence type="predicted"/>
<protein>
    <recommendedName>
        <fullName evidence="4">Phage holin family protein</fullName>
    </recommendedName>
</protein>
<accession>A0ABQ4QS68</accession>
<evidence type="ECO:0000313" key="2">
    <source>
        <dbReference type="EMBL" id="GJD47452.1"/>
    </source>
</evidence>
<dbReference type="Pfam" id="PF07332">
    <property type="entry name" value="Phage_holin_3_6"/>
    <property type="match status" value="1"/>
</dbReference>
<organism evidence="2 3">
    <name type="scientific">Methylobacterium crusticola</name>
    <dbReference type="NCBI Taxonomy" id="1697972"/>
    <lineage>
        <taxon>Bacteria</taxon>
        <taxon>Pseudomonadati</taxon>
        <taxon>Pseudomonadota</taxon>
        <taxon>Alphaproteobacteria</taxon>
        <taxon>Hyphomicrobiales</taxon>
        <taxon>Methylobacteriaceae</taxon>
        <taxon>Methylobacterium</taxon>
    </lineage>
</organism>
<keyword evidence="1" id="KW-0472">Membrane</keyword>
<feature type="transmembrane region" description="Helical" evidence="1">
    <location>
        <begin position="54"/>
        <end position="79"/>
    </location>
</feature>
<feature type="transmembrane region" description="Helical" evidence="1">
    <location>
        <begin position="91"/>
        <end position="111"/>
    </location>
</feature>
<name>A0ABQ4QS68_9HYPH</name>
<evidence type="ECO:0008006" key="4">
    <source>
        <dbReference type="Google" id="ProtNLM"/>
    </source>
</evidence>